<evidence type="ECO:0000259" key="9">
    <source>
        <dbReference type="Pfam" id="PF21088"/>
    </source>
</evidence>
<evidence type="ECO:0000313" key="10">
    <source>
        <dbReference type="EMBL" id="BBH49707.1"/>
    </source>
</evidence>
<evidence type="ECO:0000313" key="11">
    <source>
        <dbReference type="Proteomes" id="UP000273154"/>
    </source>
</evidence>
<gene>
    <name evidence="10" type="primary">mscS</name>
    <name evidence="10" type="ORF">Pcatena_02940</name>
</gene>
<evidence type="ECO:0000256" key="1">
    <source>
        <dbReference type="ARBA" id="ARBA00004651"/>
    </source>
</evidence>
<organism evidence="10 11">
    <name type="scientific">Parolsenella catena</name>
    <dbReference type="NCBI Taxonomy" id="2003188"/>
    <lineage>
        <taxon>Bacteria</taxon>
        <taxon>Bacillati</taxon>
        <taxon>Actinomycetota</taxon>
        <taxon>Coriobacteriia</taxon>
        <taxon>Coriobacteriales</taxon>
        <taxon>Atopobiaceae</taxon>
        <taxon>Parolsenella</taxon>
    </lineage>
</organism>
<keyword evidence="11" id="KW-1185">Reference proteome</keyword>
<dbReference type="InterPro" id="IPR049142">
    <property type="entry name" value="MS_channel_1st"/>
</dbReference>
<dbReference type="RefSeq" id="WP_126421010.1">
    <property type="nucleotide sequence ID" value="NZ_AP019367.1"/>
</dbReference>
<dbReference type="Proteomes" id="UP000273154">
    <property type="component" value="Chromosome"/>
</dbReference>
<dbReference type="InterPro" id="IPR045275">
    <property type="entry name" value="MscS_archaea/bacteria_type"/>
</dbReference>
<dbReference type="AlphaFoldDB" id="A0A3G9JW66"/>
<dbReference type="PANTHER" id="PTHR30221:SF1">
    <property type="entry name" value="SMALL-CONDUCTANCE MECHANOSENSITIVE CHANNEL"/>
    <property type="match status" value="1"/>
</dbReference>
<dbReference type="GO" id="GO:0008381">
    <property type="term" value="F:mechanosensitive monoatomic ion channel activity"/>
    <property type="evidence" value="ECO:0007669"/>
    <property type="project" value="InterPro"/>
</dbReference>
<evidence type="ECO:0000259" key="8">
    <source>
        <dbReference type="Pfam" id="PF00924"/>
    </source>
</evidence>
<reference evidence="11" key="1">
    <citation type="submission" date="2018-11" db="EMBL/GenBank/DDBJ databases">
        <title>Comparative genomics of Parolsenella catena and Libanicoccus massiliensis: Reclassification of Libanicoccus massiliensis as Parolsenella massiliensis comb. nov.</title>
        <authorList>
            <person name="Sakamoto M."/>
            <person name="Ikeyama N."/>
            <person name="Murakami T."/>
            <person name="Mori H."/>
            <person name="Yuki M."/>
            <person name="Ohkuma M."/>
        </authorList>
    </citation>
    <scope>NUCLEOTIDE SEQUENCE [LARGE SCALE GENOMIC DNA]</scope>
    <source>
        <strain evidence="11">JCM 31932</strain>
    </source>
</reference>
<dbReference type="SUPFAM" id="SSF82861">
    <property type="entry name" value="Mechanosensitive channel protein MscS (YggB), transmembrane region"/>
    <property type="match status" value="1"/>
</dbReference>
<dbReference type="InterPro" id="IPR010920">
    <property type="entry name" value="LSM_dom_sf"/>
</dbReference>
<feature type="transmembrane region" description="Helical" evidence="7">
    <location>
        <begin position="51"/>
        <end position="75"/>
    </location>
</feature>
<evidence type="ECO:0000256" key="3">
    <source>
        <dbReference type="ARBA" id="ARBA00022475"/>
    </source>
</evidence>
<feature type="domain" description="Mechanosensitive ion channel MscS" evidence="8">
    <location>
        <begin position="99"/>
        <end position="160"/>
    </location>
</feature>
<evidence type="ECO:0008006" key="12">
    <source>
        <dbReference type="Google" id="ProtNLM"/>
    </source>
</evidence>
<evidence type="ECO:0000256" key="4">
    <source>
        <dbReference type="ARBA" id="ARBA00022692"/>
    </source>
</evidence>
<accession>A0A3G9JW66</accession>
<dbReference type="SUPFAM" id="SSF50182">
    <property type="entry name" value="Sm-like ribonucleoproteins"/>
    <property type="match status" value="1"/>
</dbReference>
<feature type="transmembrane region" description="Helical" evidence="7">
    <location>
        <begin position="20"/>
        <end position="39"/>
    </location>
</feature>
<evidence type="ECO:0000256" key="2">
    <source>
        <dbReference type="ARBA" id="ARBA00008017"/>
    </source>
</evidence>
<evidence type="ECO:0000256" key="7">
    <source>
        <dbReference type="SAM" id="Phobius"/>
    </source>
</evidence>
<dbReference type="Gene3D" id="2.30.30.60">
    <property type="match status" value="1"/>
</dbReference>
<dbReference type="InterPro" id="IPR006685">
    <property type="entry name" value="MscS_channel_2nd"/>
</dbReference>
<dbReference type="InterPro" id="IPR011014">
    <property type="entry name" value="MscS_channel_TM-2"/>
</dbReference>
<protein>
    <recommendedName>
        <fullName evidence="12">Small-conductance mechanosensitive channel</fullName>
    </recommendedName>
</protein>
<keyword evidence="6 7" id="KW-0472">Membrane</keyword>
<comment type="subcellular location">
    <subcellularLocation>
        <location evidence="1">Cell membrane</location>
        <topology evidence="1">Multi-pass membrane protein</topology>
    </subcellularLocation>
</comment>
<dbReference type="Pfam" id="PF00924">
    <property type="entry name" value="MS_channel_2nd"/>
    <property type="match status" value="1"/>
</dbReference>
<dbReference type="KEGG" id="pcat:Pcatena_02940"/>
<proteinExistence type="inferred from homology"/>
<dbReference type="Gene3D" id="1.10.287.1260">
    <property type="match status" value="1"/>
</dbReference>
<keyword evidence="5 7" id="KW-1133">Transmembrane helix</keyword>
<evidence type="ECO:0000256" key="6">
    <source>
        <dbReference type="ARBA" id="ARBA00023136"/>
    </source>
</evidence>
<dbReference type="OrthoDB" id="9775207at2"/>
<keyword evidence="3" id="KW-1003">Cell membrane</keyword>
<feature type="domain" description="Mechanosensitive ion channel transmembrane helices 2/3" evidence="9">
    <location>
        <begin position="61"/>
        <end position="98"/>
    </location>
</feature>
<dbReference type="GeneID" id="88848442"/>
<dbReference type="GO" id="GO:0005886">
    <property type="term" value="C:plasma membrane"/>
    <property type="evidence" value="ECO:0007669"/>
    <property type="project" value="UniProtKB-SubCell"/>
</dbReference>
<keyword evidence="4 7" id="KW-0812">Transmembrane</keyword>
<evidence type="ECO:0000256" key="5">
    <source>
        <dbReference type="ARBA" id="ARBA00022989"/>
    </source>
</evidence>
<dbReference type="EMBL" id="AP019367">
    <property type="protein sequence ID" value="BBH49707.1"/>
    <property type="molecule type" value="Genomic_DNA"/>
</dbReference>
<dbReference type="PANTHER" id="PTHR30221">
    <property type="entry name" value="SMALL-CONDUCTANCE MECHANOSENSITIVE CHANNEL"/>
    <property type="match status" value="1"/>
</dbReference>
<dbReference type="InterPro" id="IPR023408">
    <property type="entry name" value="MscS_beta-dom_sf"/>
</dbReference>
<sequence>MDDVLILGLTLPDFVRRVAFLAIALLLAALASHALSRALRRALDATDVPSASIFVNIGRGLVWALAVLSVLQPVFGIEPTAFVAALGVTSLALSLGLQDTISNLIGGLSLMVGRVVKPGDLVDVAGFVGEVTDVSWRATTVRNRLGDEQVIPNSVLNKTALEHLTLETESLCEVSLVVAHGADLAVVEGEILDAAREMRELLNPDIPPRVFFSGTDVYGVQCSVSLRLAPGALPASTRNTLVRRLAGRPWLARV</sequence>
<feature type="transmembrane region" description="Helical" evidence="7">
    <location>
        <begin position="81"/>
        <end position="101"/>
    </location>
</feature>
<name>A0A3G9JW66_9ACTN</name>
<comment type="similarity">
    <text evidence="2">Belongs to the MscS (TC 1.A.23) family.</text>
</comment>
<dbReference type="Pfam" id="PF21088">
    <property type="entry name" value="MS_channel_1st"/>
    <property type="match status" value="1"/>
</dbReference>